<dbReference type="AlphaFoldDB" id="A0A6G3Y1L5"/>
<gene>
    <name evidence="1" type="ORF">G3M58_96515</name>
</gene>
<comment type="caution">
    <text evidence="1">The sequence shown here is derived from an EMBL/GenBank/DDBJ whole genome shotgun (WGS) entry which is preliminary data.</text>
</comment>
<accession>A0A6G3Y1L5</accession>
<proteinExistence type="predicted"/>
<dbReference type="EMBL" id="JAAGMN010010437">
    <property type="protein sequence ID" value="NEE23650.1"/>
    <property type="molecule type" value="Genomic_DNA"/>
</dbReference>
<organism evidence="1">
    <name type="scientific">Streptomyces sp. SID7499</name>
    <dbReference type="NCBI Taxonomy" id="2706086"/>
    <lineage>
        <taxon>Bacteria</taxon>
        <taxon>Bacillati</taxon>
        <taxon>Actinomycetota</taxon>
        <taxon>Actinomycetes</taxon>
        <taxon>Kitasatosporales</taxon>
        <taxon>Streptomycetaceae</taxon>
        <taxon>Streptomyces</taxon>
    </lineage>
</organism>
<name>A0A6G3Y1L5_9ACTN</name>
<feature type="non-terminal residue" evidence="1">
    <location>
        <position position="123"/>
    </location>
</feature>
<sequence length="123" mass="12989">MSATGLTEITAKDLRDALEGVLVPRLATLVGERSAGHCMRVTEVEAHLAAPLVRRLRGALGPAATVCLLGTAEDLNPDRPFHDVTVTSTKLVELRNRTEGEGVLPGPLLVFVPPGTRVSAEDS</sequence>
<protein>
    <submittedName>
        <fullName evidence="1">Uncharacterized protein</fullName>
    </submittedName>
</protein>
<reference evidence="1" key="1">
    <citation type="submission" date="2020-01" db="EMBL/GenBank/DDBJ databases">
        <title>Insect and environment-associated Actinomycetes.</title>
        <authorList>
            <person name="Currrie C."/>
            <person name="Chevrette M."/>
            <person name="Carlson C."/>
            <person name="Stubbendieck R."/>
            <person name="Wendt-Pienkowski E."/>
        </authorList>
    </citation>
    <scope>NUCLEOTIDE SEQUENCE</scope>
    <source>
        <strain evidence="1">SID7499</strain>
    </source>
</reference>
<evidence type="ECO:0000313" key="1">
    <source>
        <dbReference type="EMBL" id="NEE23650.1"/>
    </source>
</evidence>